<evidence type="ECO:0000256" key="5">
    <source>
        <dbReference type="ARBA" id="ARBA00022807"/>
    </source>
</evidence>
<dbReference type="PRINTS" id="PR00705">
    <property type="entry name" value="PAPAIN"/>
</dbReference>
<organism evidence="9">
    <name type="scientific">Palpitomonas bilix</name>
    <dbReference type="NCBI Taxonomy" id="652834"/>
    <lineage>
        <taxon>Eukaryota</taxon>
        <taxon>Eukaryota incertae sedis</taxon>
    </lineage>
</organism>
<name>A0A7S3D4W0_9EUKA</name>
<dbReference type="InterPro" id="IPR013128">
    <property type="entry name" value="Peptidase_C1A"/>
</dbReference>
<dbReference type="Gene3D" id="3.90.70.10">
    <property type="entry name" value="Cysteine proteinases"/>
    <property type="match status" value="1"/>
</dbReference>
<evidence type="ECO:0000256" key="3">
    <source>
        <dbReference type="ARBA" id="ARBA00022729"/>
    </source>
</evidence>
<keyword evidence="3 7" id="KW-0732">Signal</keyword>
<evidence type="ECO:0000313" key="9">
    <source>
        <dbReference type="EMBL" id="CAE0245984.1"/>
    </source>
</evidence>
<dbReference type="InterPro" id="IPR025660">
    <property type="entry name" value="Pept_his_AS"/>
</dbReference>
<accession>A0A7S3D4W0</accession>
<dbReference type="InterPro" id="IPR012599">
    <property type="entry name" value="Propeptide_C1A"/>
</dbReference>
<comment type="similarity">
    <text evidence="1">Belongs to the peptidase C1 family.</text>
</comment>
<dbReference type="PROSITE" id="PS00139">
    <property type="entry name" value="THIOL_PROTEASE_CYS"/>
    <property type="match status" value="1"/>
</dbReference>
<feature type="chain" id="PRO_5030521521" description="Peptidase C1A papain C-terminal domain-containing protein" evidence="7">
    <location>
        <begin position="20"/>
        <end position="340"/>
    </location>
</feature>
<dbReference type="SUPFAM" id="SSF54001">
    <property type="entry name" value="Cysteine proteinases"/>
    <property type="match status" value="1"/>
</dbReference>
<reference evidence="9" key="1">
    <citation type="submission" date="2021-01" db="EMBL/GenBank/DDBJ databases">
        <authorList>
            <person name="Corre E."/>
            <person name="Pelletier E."/>
            <person name="Niang G."/>
            <person name="Scheremetjew M."/>
            <person name="Finn R."/>
            <person name="Kale V."/>
            <person name="Holt S."/>
            <person name="Cochrane G."/>
            <person name="Meng A."/>
            <person name="Brown T."/>
            <person name="Cohen L."/>
        </authorList>
    </citation>
    <scope>NUCLEOTIDE SEQUENCE</scope>
    <source>
        <strain evidence="9">NIES-2562</strain>
    </source>
</reference>
<dbReference type="EMBL" id="HBIB01012477">
    <property type="protein sequence ID" value="CAE0245984.1"/>
    <property type="molecule type" value="Transcribed_RNA"/>
</dbReference>
<dbReference type="GO" id="GO:0006508">
    <property type="term" value="P:proteolysis"/>
    <property type="evidence" value="ECO:0007669"/>
    <property type="project" value="UniProtKB-KW"/>
</dbReference>
<dbReference type="Pfam" id="PF08127">
    <property type="entry name" value="Propeptide_C1"/>
    <property type="match status" value="1"/>
</dbReference>
<dbReference type="GO" id="GO:0004197">
    <property type="term" value="F:cysteine-type endopeptidase activity"/>
    <property type="evidence" value="ECO:0007669"/>
    <property type="project" value="InterPro"/>
</dbReference>
<dbReference type="Pfam" id="PF00112">
    <property type="entry name" value="Peptidase_C1"/>
    <property type="match status" value="1"/>
</dbReference>
<evidence type="ECO:0000256" key="4">
    <source>
        <dbReference type="ARBA" id="ARBA00022801"/>
    </source>
</evidence>
<dbReference type="InterPro" id="IPR000668">
    <property type="entry name" value="Peptidase_C1A_C"/>
</dbReference>
<feature type="domain" description="Peptidase C1A papain C-terminal" evidence="8">
    <location>
        <begin position="105"/>
        <end position="339"/>
    </location>
</feature>
<keyword evidence="4" id="KW-0378">Hydrolase</keyword>
<evidence type="ECO:0000256" key="7">
    <source>
        <dbReference type="SAM" id="SignalP"/>
    </source>
</evidence>
<evidence type="ECO:0000259" key="8">
    <source>
        <dbReference type="SMART" id="SM00645"/>
    </source>
</evidence>
<evidence type="ECO:0000256" key="1">
    <source>
        <dbReference type="ARBA" id="ARBA00008455"/>
    </source>
</evidence>
<dbReference type="CDD" id="cd02620">
    <property type="entry name" value="Peptidase_C1A_CathepsinB"/>
    <property type="match status" value="1"/>
</dbReference>
<evidence type="ECO:0000256" key="6">
    <source>
        <dbReference type="ARBA" id="ARBA00023157"/>
    </source>
</evidence>
<dbReference type="InterPro" id="IPR000169">
    <property type="entry name" value="Pept_cys_AS"/>
</dbReference>
<keyword evidence="2" id="KW-0645">Protease</keyword>
<evidence type="ECO:0000256" key="2">
    <source>
        <dbReference type="ARBA" id="ARBA00022670"/>
    </source>
</evidence>
<dbReference type="PANTHER" id="PTHR12411">
    <property type="entry name" value="CYSTEINE PROTEASE FAMILY C1-RELATED"/>
    <property type="match status" value="1"/>
</dbReference>
<gene>
    <name evidence="9" type="ORF">PBIL07802_LOCUS8167</name>
</gene>
<proteinExistence type="inferred from homology"/>
<dbReference type="PROSITE" id="PS00639">
    <property type="entry name" value="THIOL_PROTEASE_HIS"/>
    <property type="match status" value="1"/>
</dbReference>
<protein>
    <recommendedName>
        <fullName evidence="8">Peptidase C1A papain C-terminal domain-containing protein</fullName>
    </recommendedName>
</protein>
<sequence length="340" mass="36000">MKVFPTLSVVLIVVATTAAVPLPPSPPDRALARPASLSSIPAVRDDLIDEINSKAATWKAGRNEYFEGRTLAEVKALLGVDHDLATANTDIPVLPPPPLDDESDVPASFDSRQVWPRCIGPVLNQGSCGSCWAFGAAETASDRLCIGTNGTYVQLAPLDLVECSRGLFDHGCHGGVPPAAFHYIHSTGLTTETCFPYLQSEGGPIPTCTPSQQPCSTFVDTPSCQSSCADGSEVKRTKLSSVYSILGVKHMKKEIASNGPIEGAFLVFEDFVNYKSGVYKYTSGSLLGGHAVKIIGYGSESGEEYFLVQNSWTTAWGEGGYFKIGVNQCGIGILASTGKA</sequence>
<keyword evidence="6" id="KW-1015">Disulfide bond</keyword>
<feature type="signal peptide" evidence="7">
    <location>
        <begin position="1"/>
        <end position="19"/>
    </location>
</feature>
<dbReference type="SMART" id="SM00645">
    <property type="entry name" value="Pept_C1"/>
    <property type="match status" value="1"/>
</dbReference>
<dbReference type="AlphaFoldDB" id="A0A7S3D4W0"/>
<keyword evidence="5" id="KW-0788">Thiol protease</keyword>
<dbReference type="InterPro" id="IPR038765">
    <property type="entry name" value="Papain-like_cys_pep_sf"/>
</dbReference>